<gene>
    <name evidence="2" type="ORF">FHS60_001805</name>
</gene>
<reference evidence="2 3" key="1">
    <citation type="submission" date="2020-08" db="EMBL/GenBank/DDBJ databases">
        <title>Genomic Encyclopedia of Type Strains, Phase IV (KMG-IV): sequencing the most valuable type-strain genomes for metagenomic binning, comparative biology and taxonomic classification.</title>
        <authorList>
            <person name="Goeker M."/>
        </authorList>
    </citation>
    <scope>NUCLEOTIDE SEQUENCE [LARGE SCALE GENOMIC DNA]</scope>
    <source>
        <strain evidence="2 3">DSM 22548</strain>
    </source>
</reference>
<accession>A0A7W5UFM1</accession>
<dbReference type="Gene3D" id="2.80.10.50">
    <property type="match status" value="1"/>
</dbReference>
<organism evidence="2 3">
    <name type="scientific">Alloprevotella rava</name>
    <dbReference type="NCBI Taxonomy" id="671218"/>
    <lineage>
        <taxon>Bacteria</taxon>
        <taxon>Pseudomonadati</taxon>
        <taxon>Bacteroidota</taxon>
        <taxon>Bacteroidia</taxon>
        <taxon>Bacteroidales</taxon>
        <taxon>Prevotellaceae</taxon>
        <taxon>Alloprevotella</taxon>
    </lineage>
</organism>
<evidence type="ECO:0000256" key="1">
    <source>
        <dbReference type="SAM" id="SignalP"/>
    </source>
</evidence>
<dbReference type="AlphaFoldDB" id="A0A7W5UFM1"/>
<name>A0A7W5UFM1_9BACT</name>
<evidence type="ECO:0000313" key="3">
    <source>
        <dbReference type="Proteomes" id="UP000541425"/>
    </source>
</evidence>
<feature type="chain" id="PRO_5031311944" description="F5/8 type C domain-containing protein" evidence="1">
    <location>
        <begin position="24"/>
        <end position="1146"/>
    </location>
</feature>
<dbReference type="Gene3D" id="1.20.1270.90">
    <property type="entry name" value="AF1782-like"/>
    <property type="match status" value="1"/>
</dbReference>
<dbReference type="RefSeq" id="WP_183697615.1">
    <property type="nucleotide sequence ID" value="NZ_JACICA010000010.1"/>
</dbReference>
<comment type="caution">
    <text evidence="2">The sequence shown here is derived from an EMBL/GenBank/DDBJ whole genome shotgun (WGS) entry which is preliminary data.</text>
</comment>
<dbReference type="SUPFAM" id="SSF49785">
    <property type="entry name" value="Galactose-binding domain-like"/>
    <property type="match status" value="1"/>
</dbReference>
<evidence type="ECO:0008006" key="4">
    <source>
        <dbReference type="Google" id="ProtNLM"/>
    </source>
</evidence>
<feature type="signal peptide" evidence="1">
    <location>
        <begin position="1"/>
        <end position="23"/>
    </location>
</feature>
<proteinExistence type="predicted"/>
<sequence length="1146" mass="122975">MRKVYTFLASALLFAAGAVSAQAQKYYDVPGFENREFVTDITPGQEVVLHTASAGTPNYLSGSMKSAIAGENAVYAFEEAGADSKGVMTYYLKQVNTGKYLEDPQYANGVEYVSSTAKAYRFYAKHPEKFYKKGETVPSDIDVTVTAVYDSDHYGDVQPEGSYIFTNVDYADKPINADNPVYFSPWWANAKTAAFWGYMDTNTWYVYTVTPKTGSSLLEAVITDLFPSGSSELYPTGNYVGCVSEAQQTAMKAAYDAAVNQLNTGATDATACEQKAAELKAAYDAYIAARIPMKAGYYVFTSTGRGSSAGIYEKNKGLYWMNWEVPTTYSIADAAYIWKVSDAEDKDTYLVQNFLTKNYASTVKTSTLVATVAENAPAYKFISSTLDASKFAIGPVNTGAYGYLHEEGGSGKGRIVGWETACEPSAWTIIPVADDVIATLETQVKAYNDSVAQAQLNANYKNLYADAAGAFTSNNFYKLASGNNIGADGSTVMFDDPGLAADAAQFYSNAKQGNEGSYEGLVDGICGASASGTNWYFHSAWQGAIAEYHYLQVELNSAVQNPLFQIAKRTNNNYNHLETFRLEVSNDTTAGWTDAGVYGVKFDRTGVVGNDSIKKAVALVGANLPAAYKFFRIVCLRSTGTQSLNGYEFFHIGELRIYDGATIDPAKSINSVLDATAKDNLNNQMAAALAVINAGTAVTQAQYDALKTAYDAYIAAIPDKSKLTNAIAEAKAQAAAATEGEGLGFFDAGAGAELAAAAEAVANQVSDDVMTAAQIQALTEQLNAAVAAFNAKLHMPENGKYYYIKCATTGEAANNYIYTADNSKGQIRWGGFDATNGKDTHLSDGSRLNFIWKTVKNADGSYSFMNAATGTYMAVQPTNNRNMYMRLDADSTEMRLRSAKVGGLFNFVQADNVFANAKPGTKTIVTWNSASGTDNSAFFFEEATDWNHAYFVDMTSPAILTLPFDVIDAPIGGELYLPLGLNKTKGTIEFEKVSSTVAAGTPMLVVPGQGEKGVEISLSAASLEAINYTLTPVTYTNAETGVNFVGTLAPVALPATAVVLNAQGTTFLKAEKDATSRANDGYFTNLGEFANSGDYSVNIDPDLVTGINSAVLNVVKSGKIYDLQGREVQKAQKGLYIINGKKVLVK</sequence>
<protein>
    <recommendedName>
        <fullName evidence="4">F5/8 type C domain-containing protein</fullName>
    </recommendedName>
</protein>
<evidence type="ECO:0000313" key="2">
    <source>
        <dbReference type="EMBL" id="MBB3703323.1"/>
    </source>
</evidence>
<dbReference type="EMBL" id="JACICA010000010">
    <property type="protein sequence ID" value="MBB3703323.1"/>
    <property type="molecule type" value="Genomic_DNA"/>
</dbReference>
<dbReference type="InterPro" id="IPR008979">
    <property type="entry name" value="Galactose-bd-like_sf"/>
</dbReference>
<keyword evidence="1" id="KW-0732">Signal</keyword>
<dbReference type="Gene3D" id="2.60.120.260">
    <property type="entry name" value="Galactose-binding domain-like"/>
    <property type="match status" value="1"/>
</dbReference>
<dbReference type="Proteomes" id="UP000541425">
    <property type="component" value="Unassembled WGS sequence"/>
</dbReference>